<evidence type="ECO:0000256" key="4">
    <source>
        <dbReference type="ARBA" id="ARBA00022927"/>
    </source>
</evidence>
<evidence type="ECO:0000259" key="8">
    <source>
        <dbReference type="Pfam" id="PF01602"/>
    </source>
</evidence>
<proteinExistence type="inferred from homology"/>
<dbReference type="GO" id="GO:0016192">
    <property type="term" value="P:vesicle-mediated transport"/>
    <property type="evidence" value="ECO:0007669"/>
    <property type="project" value="InterPro"/>
</dbReference>
<evidence type="ECO:0000256" key="6">
    <source>
        <dbReference type="PIRNR" id="PIRNR002291"/>
    </source>
</evidence>
<feature type="region of interest" description="Disordered" evidence="7">
    <location>
        <begin position="657"/>
        <end position="709"/>
    </location>
</feature>
<dbReference type="InterPro" id="IPR016024">
    <property type="entry name" value="ARM-type_fold"/>
</dbReference>
<dbReference type="PIRSF" id="PIRSF002291">
    <property type="entry name" value="AP_complex_beta"/>
    <property type="match status" value="1"/>
</dbReference>
<evidence type="ECO:0000256" key="5">
    <source>
        <dbReference type="ARBA" id="ARBA00023136"/>
    </source>
</evidence>
<dbReference type="EMBL" id="FQNC01000018">
    <property type="protein sequence ID" value="SGY20499.1"/>
    <property type="molecule type" value="Genomic_DNA"/>
</dbReference>
<accession>A0A2X0MH00</accession>
<dbReference type="GO" id="GO:0006886">
    <property type="term" value="P:intracellular protein transport"/>
    <property type="evidence" value="ECO:0007669"/>
    <property type="project" value="InterPro"/>
</dbReference>
<keyword evidence="4 6" id="KW-0653">Protein transport</keyword>
<dbReference type="InterPro" id="IPR002553">
    <property type="entry name" value="Clathrin/coatomer_adapt-like_N"/>
</dbReference>
<keyword evidence="5 6" id="KW-0472">Membrane</keyword>
<keyword evidence="3 6" id="KW-0813">Transport</keyword>
<evidence type="ECO:0000313" key="10">
    <source>
        <dbReference type="Proteomes" id="UP000249464"/>
    </source>
</evidence>
<keyword evidence="10" id="KW-1185">Reference proteome</keyword>
<dbReference type="Pfam" id="PF01602">
    <property type="entry name" value="Adaptin_N"/>
    <property type="match status" value="1"/>
</dbReference>
<dbReference type="AlphaFoldDB" id="A0A2X0MH00"/>
<dbReference type="GO" id="GO:0030117">
    <property type="term" value="C:membrane coat"/>
    <property type="evidence" value="ECO:0007669"/>
    <property type="project" value="InterPro"/>
</dbReference>
<dbReference type="InterPro" id="IPR026739">
    <property type="entry name" value="AP_beta"/>
</dbReference>
<dbReference type="Proteomes" id="UP000249464">
    <property type="component" value="Unassembled WGS sequence"/>
</dbReference>
<dbReference type="STRING" id="796604.A0A2X0MH00"/>
<reference evidence="9 10" key="1">
    <citation type="submission" date="2016-11" db="EMBL/GenBank/DDBJ databases">
        <authorList>
            <person name="Jaros S."/>
            <person name="Januszkiewicz K."/>
            <person name="Wedrychowicz H."/>
        </authorList>
    </citation>
    <scope>NUCLEOTIDE SEQUENCE [LARGE SCALE GENOMIC DNA]</scope>
</reference>
<feature type="region of interest" description="Disordered" evidence="7">
    <location>
        <begin position="735"/>
        <end position="768"/>
    </location>
</feature>
<evidence type="ECO:0000256" key="3">
    <source>
        <dbReference type="ARBA" id="ARBA00022448"/>
    </source>
</evidence>
<dbReference type="PANTHER" id="PTHR11134">
    <property type="entry name" value="ADAPTOR COMPLEX SUBUNIT BETA FAMILY MEMBER"/>
    <property type="match status" value="1"/>
</dbReference>
<comment type="similarity">
    <text evidence="2 6">Belongs to the adaptor complexes large subunit family.</text>
</comment>
<organism evidence="9 10">
    <name type="scientific">Microbotryum silenes-dioicae</name>
    <dbReference type="NCBI Taxonomy" id="796604"/>
    <lineage>
        <taxon>Eukaryota</taxon>
        <taxon>Fungi</taxon>
        <taxon>Dikarya</taxon>
        <taxon>Basidiomycota</taxon>
        <taxon>Pucciniomycotina</taxon>
        <taxon>Microbotryomycetes</taxon>
        <taxon>Microbotryales</taxon>
        <taxon>Microbotryaceae</taxon>
        <taxon>Microbotryum</taxon>
    </lineage>
</organism>
<feature type="compositionally biased region" description="Low complexity" evidence="7">
    <location>
        <begin position="735"/>
        <end position="744"/>
    </location>
</feature>
<dbReference type="GO" id="GO:0030276">
    <property type="term" value="F:clathrin binding"/>
    <property type="evidence" value="ECO:0007669"/>
    <property type="project" value="InterPro"/>
</dbReference>
<evidence type="ECO:0000313" key="9">
    <source>
        <dbReference type="EMBL" id="SGY20499.1"/>
    </source>
</evidence>
<dbReference type="InterPro" id="IPR011989">
    <property type="entry name" value="ARM-like"/>
</dbReference>
<evidence type="ECO:0000256" key="2">
    <source>
        <dbReference type="ARBA" id="ARBA00006613"/>
    </source>
</evidence>
<dbReference type="Gene3D" id="1.25.10.10">
    <property type="entry name" value="Leucine-rich Repeat Variant"/>
    <property type="match status" value="1"/>
</dbReference>
<protein>
    <recommendedName>
        <fullName evidence="6">AP complex subunit beta</fullName>
    </recommendedName>
</protein>
<comment type="function">
    <text evidence="6">Adaptins are components of the adaptor complexes which link clathrin to receptors in coated vesicles. Clathrin-associated protein complexes are believed to interact with the cytoplasmic tails of membrane proteins, leading to their selection and concentration.</text>
</comment>
<evidence type="ECO:0000256" key="1">
    <source>
        <dbReference type="ARBA" id="ARBA00004308"/>
    </source>
</evidence>
<dbReference type="InterPro" id="IPR016342">
    <property type="entry name" value="AP_complex_bsu_1_2_4"/>
</dbReference>
<feature type="domain" description="Clathrin/coatomer adaptor adaptin-like N-terminal" evidence="8">
    <location>
        <begin position="19"/>
        <end position="588"/>
    </location>
</feature>
<dbReference type="GO" id="GO:0012505">
    <property type="term" value="C:endomembrane system"/>
    <property type="evidence" value="ECO:0007669"/>
    <property type="project" value="UniProtKB-SubCell"/>
</dbReference>
<sequence>MASTGQDSKLFVRNKLADLRAELQGDKKDKDFKKRKVVLKRVVASMTMGQDMSPLYPEVIACLSIEMLDIKKMVYLYLINYARVRPEMVKHAMPGFLAVSRPWLVGRSRVGRKPGGLTCAVLFDYAQDAGDRNALIRALAIRTMSYLAVPEVLKALVDPLHACLRDRDPYVRKTAAICVAKLYMHDRRLVDKEGFVNQVKDLLGDPNPTVVANAVAALTEISERSESIHLRLNTTVASRLVSAMGECSEWGQTYILEALMYYVPEEHADAELLAERIAIRLQHSNSAVVLTTVKVILYLMNYMGSREVVDNMCRKLSPPLGEPSRSIEAGWGNLSSHHLFRGHTVTLLSSGYEVQYVALRNIHLIIQRRPSVLKNDVRVFFCKYNDPIYVKLAKLEIIYRLANEKNVEQVLAELKEYASEVDVEFVRKAVRSIGRLAIKIASAADLCITALLALVKTKVNYVVQEAIVVIKDIFRRYPNQYEGIIGTLCENLDALDTPDAKAAMIWILGEYADRIENSDELLDDFLFSFADEPVEVQLALLTATVKLFIKRPTAGQELVPKVLKWATEDVDNPDLRDRGFIYWRLLSTNPGVAGEIVLADKPEISTESEAMDRGVLDRLLLHTGTLASLYMKEPQTFVRGARAKSLHDSPALDPLAKQSQLDSIPVVPAPTTTATNNGSGSRPVPAPPTTGSAPPALPPRLTRKESVVDDLSTHRGEGLLDDDDSEDEDVALNPAAANGGAASAQTTTVSKTNENNGSNALPSPLPIDDDLDPYASLARMSFEQSAQGGMSAFSQYGYEADQPRGAGVHDQDLL</sequence>
<name>A0A2X0MH00_9BASI</name>
<dbReference type="SUPFAM" id="SSF48371">
    <property type="entry name" value="ARM repeat"/>
    <property type="match status" value="1"/>
</dbReference>
<comment type="subcellular location">
    <subcellularLocation>
        <location evidence="1">Endomembrane system</location>
    </subcellularLocation>
</comment>
<evidence type="ECO:0000256" key="7">
    <source>
        <dbReference type="SAM" id="MobiDB-lite"/>
    </source>
</evidence>
<gene>
    <name evidence="9" type="primary">BQ5605_C016g08077</name>
    <name evidence="9" type="ORF">BQ5605_C016G08077</name>
</gene>
<feature type="compositionally biased region" description="Low complexity" evidence="7">
    <location>
        <begin position="669"/>
        <end position="694"/>
    </location>
</feature>
<feature type="compositionally biased region" description="Polar residues" evidence="7">
    <location>
        <begin position="745"/>
        <end position="760"/>
    </location>
</feature>